<protein>
    <submittedName>
        <fullName evidence="1">Uncharacterized protein</fullName>
    </submittedName>
</protein>
<dbReference type="AlphaFoldDB" id="A0A4U6VEE4"/>
<dbReference type="Proteomes" id="UP000298652">
    <property type="component" value="Chromosome 3"/>
</dbReference>
<sequence>MGLANGNGDASGIRFTSSPQGRALTLLTCSGSDYTASVYSSI</sequence>
<proteinExistence type="predicted"/>
<name>A0A4U6VEE4_SETVI</name>
<evidence type="ECO:0000313" key="1">
    <source>
        <dbReference type="EMBL" id="TKW27891.1"/>
    </source>
</evidence>
<reference evidence="1" key="1">
    <citation type="submission" date="2019-03" db="EMBL/GenBank/DDBJ databases">
        <title>WGS assembly of Setaria viridis.</title>
        <authorList>
            <person name="Huang P."/>
            <person name="Jenkins J."/>
            <person name="Grimwood J."/>
            <person name="Barry K."/>
            <person name="Healey A."/>
            <person name="Mamidi S."/>
            <person name="Sreedasyam A."/>
            <person name="Shu S."/>
            <person name="Feldman M."/>
            <person name="Wu J."/>
            <person name="Yu Y."/>
            <person name="Chen C."/>
            <person name="Johnson J."/>
            <person name="Rokhsar D."/>
            <person name="Baxter I."/>
            <person name="Schmutz J."/>
            <person name="Brutnell T."/>
            <person name="Kellogg E."/>
        </authorList>
    </citation>
    <scope>NUCLEOTIDE SEQUENCE [LARGE SCALE GENOMIC DNA]</scope>
</reference>
<accession>A0A4U6VEE4</accession>
<dbReference type="EMBL" id="CM016554">
    <property type="protein sequence ID" value="TKW27891.1"/>
    <property type="molecule type" value="Genomic_DNA"/>
</dbReference>
<organism evidence="1 2">
    <name type="scientific">Setaria viridis</name>
    <name type="common">Green bristlegrass</name>
    <name type="synonym">Setaria italica subsp. viridis</name>
    <dbReference type="NCBI Taxonomy" id="4556"/>
    <lineage>
        <taxon>Eukaryota</taxon>
        <taxon>Viridiplantae</taxon>
        <taxon>Streptophyta</taxon>
        <taxon>Embryophyta</taxon>
        <taxon>Tracheophyta</taxon>
        <taxon>Spermatophyta</taxon>
        <taxon>Magnoliopsida</taxon>
        <taxon>Liliopsida</taxon>
        <taxon>Poales</taxon>
        <taxon>Poaceae</taxon>
        <taxon>PACMAD clade</taxon>
        <taxon>Panicoideae</taxon>
        <taxon>Panicodae</taxon>
        <taxon>Paniceae</taxon>
        <taxon>Cenchrinae</taxon>
        <taxon>Setaria</taxon>
    </lineage>
</organism>
<gene>
    <name evidence="1" type="ORF">SEVIR_3G288050v2</name>
</gene>
<keyword evidence="2" id="KW-1185">Reference proteome</keyword>
<dbReference type="Gramene" id="TKW27891">
    <property type="protein sequence ID" value="TKW27891"/>
    <property type="gene ID" value="SEVIR_3G288050v2"/>
</dbReference>
<evidence type="ECO:0000313" key="2">
    <source>
        <dbReference type="Proteomes" id="UP000298652"/>
    </source>
</evidence>